<proteinExistence type="predicted"/>
<dbReference type="InterPro" id="IPR035965">
    <property type="entry name" value="PAS-like_dom_sf"/>
</dbReference>
<dbReference type="RefSeq" id="WP_194029414.1">
    <property type="nucleotide sequence ID" value="NZ_JADEWZ010000013.1"/>
</dbReference>
<reference evidence="4" key="1">
    <citation type="submission" date="2020-10" db="EMBL/GenBank/DDBJ databases">
        <authorList>
            <person name="Castelo-Branco R."/>
            <person name="Eusebio N."/>
            <person name="Adriana R."/>
            <person name="Vieira A."/>
            <person name="Brugerolle De Fraissinette N."/>
            <person name="Rezende De Castro R."/>
            <person name="Schneider M.P."/>
            <person name="Vasconcelos V."/>
            <person name="Leao P.N."/>
        </authorList>
    </citation>
    <scope>NUCLEOTIDE SEQUENCE</scope>
    <source>
        <strain evidence="4">LEGE 07157</strain>
    </source>
</reference>
<sequence>MTRNPPEIPLASILIVDDTIAHLRLMFDILSEQGYRVRQVPNGQMALTSVKAAVPDLILLDISMPGLNGYEVCRQLKASPQTAGVPVIFISALDEALDKVKAFALGGADYINKPFQFEEILARVKTQLTIRSLQQQLQEQQYRTQEAEINYHRLFENAMEGIYQMAIDGCFSRVNLALAQMYGYESPQQLLSVRGRVEQRYVNPNQWYEIKADLEQQGAVLQRPSEVYGAENKVLKICESIRAVWDKQEILKYYEGMVDIKSG</sequence>
<keyword evidence="1 2" id="KW-0597">Phosphoprotein</keyword>
<organism evidence="4 5">
    <name type="scientific">Lusitaniella coriacea LEGE 07157</name>
    <dbReference type="NCBI Taxonomy" id="945747"/>
    <lineage>
        <taxon>Bacteria</taxon>
        <taxon>Bacillati</taxon>
        <taxon>Cyanobacteriota</taxon>
        <taxon>Cyanophyceae</taxon>
        <taxon>Spirulinales</taxon>
        <taxon>Lusitaniellaceae</taxon>
        <taxon>Lusitaniella</taxon>
    </lineage>
</organism>
<dbReference type="EMBL" id="JADEWZ010000013">
    <property type="protein sequence ID" value="MBE9116321.1"/>
    <property type="molecule type" value="Genomic_DNA"/>
</dbReference>
<dbReference type="Proteomes" id="UP000654482">
    <property type="component" value="Unassembled WGS sequence"/>
</dbReference>
<dbReference type="InterPro" id="IPR011006">
    <property type="entry name" value="CheY-like_superfamily"/>
</dbReference>
<dbReference type="PANTHER" id="PTHR44591">
    <property type="entry name" value="STRESS RESPONSE REGULATOR PROTEIN 1"/>
    <property type="match status" value="1"/>
</dbReference>
<feature type="modified residue" description="4-aspartylphosphate" evidence="2">
    <location>
        <position position="61"/>
    </location>
</feature>
<dbReference type="CDD" id="cd19920">
    <property type="entry name" value="REC_PA4781-like"/>
    <property type="match status" value="1"/>
</dbReference>
<dbReference type="PROSITE" id="PS50110">
    <property type="entry name" value="RESPONSE_REGULATORY"/>
    <property type="match status" value="1"/>
</dbReference>
<dbReference type="SUPFAM" id="SSF55785">
    <property type="entry name" value="PYP-like sensor domain (PAS domain)"/>
    <property type="match status" value="1"/>
</dbReference>
<dbReference type="PANTHER" id="PTHR44591:SF3">
    <property type="entry name" value="RESPONSE REGULATORY DOMAIN-CONTAINING PROTEIN"/>
    <property type="match status" value="1"/>
</dbReference>
<name>A0A8J7DYW8_9CYAN</name>
<evidence type="ECO:0000313" key="5">
    <source>
        <dbReference type="Proteomes" id="UP000654482"/>
    </source>
</evidence>
<dbReference type="SUPFAM" id="SSF52172">
    <property type="entry name" value="CheY-like"/>
    <property type="match status" value="1"/>
</dbReference>
<dbReference type="InterPro" id="IPR001789">
    <property type="entry name" value="Sig_transdc_resp-reg_receiver"/>
</dbReference>
<evidence type="ECO:0000313" key="4">
    <source>
        <dbReference type="EMBL" id="MBE9116321.1"/>
    </source>
</evidence>
<dbReference type="AlphaFoldDB" id="A0A8J7DYW8"/>
<evidence type="ECO:0000256" key="2">
    <source>
        <dbReference type="PROSITE-ProRule" id="PRU00169"/>
    </source>
</evidence>
<comment type="caution">
    <text evidence="4">The sequence shown here is derived from an EMBL/GenBank/DDBJ whole genome shotgun (WGS) entry which is preliminary data.</text>
</comment>
<accession>A0A8J7DYW8</accession>
<dbReference type="Gene3D" id="3.40.50.2300">
    <property type="match status" value="1"/>
</dbReference>
<dbReference type="GO" id="GO:0000160">
    <property type="term" value="P:phosphorelay signal transduction system"/>
    <property type="evidence" value="ECO:0007669"/>
    <property type="project" value="InterPro"/>
</dbReference>
<protein>
    <submittedName>
        <fullName evidence="4">Response regulator</fullName>
    </submittedName>
</protein>
<dbReference type="SMART" id="SM00448">
    <property type="entry name" value="REC"/>
    <property type="match status" value="1"/>
</dbReference>
<dbReference type="InterPro" id="IPR050595">
    <property type="entry name" value="Bact_response_regulator"/>
</dbReference>
<dbReference type="Pfam" id="PF00072">
    <property type="entry name" value="Response_reg"/>
    <property type="match status" value="1"/>
</dbReference>
<evidence type="ECO:0000256" key="1">
    <source>
        <dbReference type="ARBA" id="ARBA00022553"/>
    </source>
</evidence>
<evidence type="ECO:0000259" key="3">
    <source>
        <dbReference type="PROSITE" id="PS50110"/>
    </source>
</evidence>
<gene>
    <name evidence="4" type="ORF">IQ249_10470</name>
</gene>
<keyword evidence="5" id="KW-1185">Reference proteome</keyword>
<feature type="domain" description="Response regulatory" evidence="3">
    <location>
        <begin position="12"/>
        <end position="128"/>
    </location>
</feature>
<dbReference type="Gene3D" id="3.30.450.20">
    <property type="entry name" value="PAS domain"/>
    <property type="match status" value="1"/>
</dbReference>